<sequence>MTYKFPNPLFFHPYLAGFLILLMPTIAAANYSLANPAAVFCIEQGGLYGTQEHDGAVDGFCTLEGGTEVNAWEYFRNSHKEPATMKTTKIANPAASFCVAIGGSYDLKTSVCTLKDGSMVDAWELYREAHENTAKLTNPAADYCLETGGSYEIRNSENGKVGICKKRDGTEVDAWALFRSKTPN</sequence>
<dbReference type="Pfam" id="PF03891">
    <property type="entry name" value="DUF333"/>
    <property type="match status" value="3"/>
</dbReference>
<organism evidence="1 2">
    <name type="scientific">Parasedimentitalea maritima</name>
    <dbReference type="NCBI Taxonomy" id="2578117"/>
    <lineage>
        <taxon>Bacteria</taxon>
        <taxon>Pseudomonadati</taxon>
        <taxon>Pseudomonadota</taxon>
        <taxon>Alphaproteobacteria</taxon>
        <taxon>Rhodobacterales</taxon>
        <taxon>Paracoccaceae</taxon>
        <taxon>Parasedimentitalea</taxon>
    </lineage>
</organism>
<protein>
    <submittedName>
        <fullName evidence="1">DUF333 domain-containing protein</fullName>
    </submittedName>
</protein>
<dbReference type="EMBL" id="VAUA01000015">
    <property type="protein sequence ID" value="TLP55473.1"/>
    <property type="molecule type" value="Genomic_DNA"/>
</dbReference>
<accession>A0ABY2UNI0</accession>
<dbReference type="PANTHER" id="PTHR38008:SF2">
    <property type="entry name" value="HEMOLYSIN"/>
    <property type="match status" value="1"/>
</dbReference>
<dbReference type="InterPro" id="IPR005590">
    <property type="entry name" value="DUF333"/>
</dbReference>
<dbReference type="RefSeq" id="WP_138165351.1">
    <property type="nucleotide sequence ID" value="NZ_VAUA01000015.1"/>
</dbReference>
<comment type="caution">
    <text evidence="1">The sequence shown here is derived from an EMBL/GenBank/DDBJ whole genome shotgun (WGS) entry which is preliminary data.</text>
</comment>
<dbReference type="Proteomes" id="UP000305041">
    <property type="component" value="Unassembled WGS sequence"/>
</dbReference>
<reference evidence="1 2" key="1">
    <citation type="submission" date="2019-05" db="EMBL/GenBank/DDBJ databases">
        <title>Draft genome sequence of Pelagicola sp. DSW4-44.</title>
        <authorList>
            <person name="Oh J."/>
        </authorList>
    </citation>
    <scope>NUCLEOTIDE SEQUENCE [LARGE SCALE GENOMIC DNA]</scope>
    <source>
        <strain evidence="1 2">DSW4-44</strain>
    </source>
</reference>
<proteinExistence type="predicted"/>
<evidence type="ECO:0000313" key="1">
    <source>
        <dbReference type="EMBL" id="TLP55473.1"/>
    </source>
</evidence>
<name>A0ABY2UNI0_9RHOB</name>
<gene>
    <name evidence="1" type="ORF">FEE96_22380</name>
</gene>
<dbReference type="PANTHER" id="PTHR38008">
    <property type="entry name" value="HEMOLYSIN-RELATED"/>
    <property type="match status" value="1"/>
</dbReference>
<keyword evidence="2" id="KW-1185">Reference proteome</keyword>
<evidence type="ECO:0000313" key="2">
    <source>
        <dbReference type="Proteomes" id="UP000305041"/>
    </source>
</evidence>